<dbReference type="AlphaFoldDB" id="A0A941AXC0"/>
<feature type="signal peptide" evidence="6">
    <location>
        <begin position="1"/>
        <end position="25"/>
    </location>
</feature>
<comment type="catalytic activity">
    <reaction evidence="1">
        <text>Hydrolysis of Pro-|-Xaa &gt;&gt; Ala-|-Xaa in oligopeptides.</text>
        <dbReference type="EC" id="3.4.21.26"/>
    </reaction>
</comment>
<dbReference type="SUPFAM" id="SSF53474">
    <property type="entry name" value="alpha/beta-Hydrolases"/>
    <property type="match status" value="1"/>
</dbReference>
<feature type="domain" description="Peptidase S9 prolyl oligopeptidase catalytic" evidence="7">
    <location>
        <begin position="507"/>
        <end position="720"/>
    </location>
</feature>
<comment type="caution">
    <text evidence="9">The sequence shown here is derived from an EMBL/GenBank/DDBJ whole genome shotgun (WGS) entry which is preliminary data.</text>
</comment>
<dbReference type="Gene3D" id="2.130.10.120">
    <property type="entry name" value="Prolyl oligopeptidase, N-terminal domain"/>
    <property type="match status" value="1"/>
</dbReference>
<evidence type="ECO:0000259" key="8">
    <source>
        <dbReference type="Pfam" id="PF02897"/>
    </source>
</evidence>
<dbReference type="Gene3D" id="3.40.50.1820">
    <property type="entry name" value="alpha/beta hydrolase"/>
    <property type="match status" value="1"/>
</dbReference>
<dbReference type="EMBL" id="JAGFBV010000009">
    <property type="protein sequence ID" value="MBP4137891.1"/>
    <property type="molecule type" value="Genomic_DNA"/>
</dbReference>
<proteinExistence type="predicted"/>
<keyword evidence="4" id="KW-0378">Hydrolase</keyword>
<dbReference type="PANTHER" id="PTHR42881:SF2">
    <property type="entry name" value="PROLYL ENDOPEPTIDASE"/>
    <property type="match status" value="1"/>
</dbReference>
<keyword evidence="6" id="KW-0732">Signal</keyword>
<evidence type="ECO:0000259" key="7">
    <source>
        <dbReference type="Pfam" id="PF00326"/>
    </source>
</evidence>
<dbReference type="GO" id="GO:0005829">
    <property type="term" value="C:cytosol"/>
    <property type="evidence" value="ECO:0007669"/>
    <property type="project" value="TreeGrafter"/>
</dbReference>
<organism evidence="9 10">
    <name type="scientific">Flavobacterium geliluteum</name>
    <dbReference type="NCBI Taxonomy" id="2816120"/>
    <lineage>
        <taxon>Bacteria</taxon>
        <taxon>Pseudomonadati</taxon>
        <taxon>Bacteroidota</taxon>
        <taxon>Flavobacteriia</taxon>
        <taxon>Flavobacteriales</taxon>
        <taxon>Flavobacteriaceae</taxon>
        <taxon>Flavobacterium</taxon>
    </lineage>
</organism>
<dbReference type="InterPro" id="IPR002470">
    <property type="entry name" value="Peptidase_S9A"/>
</dbReference>
<gene>
    <name evidence="9" type="ORF">J3495_07290</name>
</gene>
<keyword evidence="10" id="KW-1185">Reference proteome</keyword>
<evidence type="ECO:0000256" key="2">
    <source>
        <dbReference type="ARBA" id="ARBA00011897"/>
    </source>
</evidence>
<evidence type="ECO:0000256" key="5">
    <source>
        <dbReference type="ARBA" id="ARBA00022825"/>
    </source>
</evidence>
<dbReference type="GO" id="GO:0070012">
    <property type="term" value="F:oligopeptidase activity"/>
    <property type="evidence" value="ECO:0007669"/>
    <property type="project" value="TreeGrafter"/>
</dbReference>
<evidence type="ECO:0000256" key="1">
    <source>
        <dbReference type="ARBA" id="ARBA00001070"/>
    </source>
</evidence>
<dbReference type="InterPro" id="IPR029058">
    <property type="entry name" value="AB_hydrolase_fold"/>
</dbReference>
<dbReference type="PRINTS" id="PR00862">
    <property type="entry name" value="PROLIGOPTASE"/>
</dbReference>
<dbReference type="Pfam" id="PF02897">
    <property type="entry name" value="Peptidase_S9_N"/>
    <property type="match status" value="1"/>
</dbReference>
<evidence type="ECO:0000313" key="9">
    <source>
        <dbReference type="EMBL" id="MBP4137891.1"/>
    </source>
</evidence>
<dbReference type="GO" id="GO:0004252">
    <property type="term" value="F:serine-type endopeptidase activity"/>
    <property type="evidence" value="ECO:0007669"/>
    <property type="project" value="UniProtKB-EC"/>
</dbReference>
<sequence>MKTNTLKKKIAFISVGLIFSSNSFAQSKQEKAPSVPVTDTYFGIKVEDKYRNLEDLKNEQTLTWLKSQADYTNNILNSIPGKQTLIDELTSINDRVTEAISGVQIMEDGTYFYQKTTPKDQVAKLYKRNGLKGKEILIFDPESLKGEEKDTFKISSFSPNKSGKLIGVNISKNGGEMSEMLLINVADNKILSDKIDKLRFGYANWLKDDKSFIYIQSPTTEIHDVKAQMNIVTKLHVVGTDIAQDKVIFSKAMYPELNVTDEEIPVLSYDPDSDMLFFSPSSVNFNIKLFIAKGSDLYKNKITWKLLTDRKDEIKAFAFSHKDIYFYTTLNSPKFKVTKTSINNPNLATATLVIPEDKEANLNPITITKDGIFYTKTKNGIESKLYFTDFDGKKHKEIKTPKKSATIVLTSRGSKFSDLWVRTTGWTTKGERYKYDIKTNTFIREELSTITEYPEFENFEIEELMVKSYDGIEVPLSIIYKKGIKKDKNNPVLFYGYGAYGMSMSPSFNPSLLLWVERGGILAIAHVRGGGELGEKWHLDGQKSTKQNTWKDVIACTEYMIKEGYTNTTKTVIYSRSAGGIFVGRAITERPDLYAVAIPGVGSMNTVRGENTPNGPANIPEFGTMKDENDAKALIEMDSYLQLKEGVKYPATLTTAGFNDPRIIVWSPAKFAARLLEVNTSKKPTLLKVDYEAGHFGGASKLKSYEEVADILSFALWQVGHPDFQPKNN</sequence>
<evidence type="ECO:0000313" key="10">
    <source>
        <dbReference type="Proteomes" id="UP000675047"/>
    </source>
</evidence>
<feature type="chain" id="PRO_5037116959" description="prolyl oligopeptidase" evidence="6">
    <location>
        <begin position="26"/>
        <end position="729"/>
    </location>
</feature>
<reference evidence="9 10" key="1">
    <citation type="submission" date="2021-03" db="EMBL/GenBank/DDBJ databases">
        <title>Flavobacterium Flabelliformis Sp. Nov. And Flavobacterium Geliluteum Sp. Nov., Two Novel Multidrug Resistant Psychrophilic Species Isolated From Antarctica.</title>
        <authorList>
            <person name="Kralova S."/>
            <person name="Busse H.J."/>
            <person name="Bezdicek M."/>
            <person name="Nykrynova M."/>
            <person name="Kroupova E."/>
            <person name="Krsek D."/>
            <person name="Sedlacek I."/>
        </authorList>
    </citation>
    <scope>NUCLEOTIDE SEQUENCE [LARGE SCALE GENOMIC DNA]</scope>
    <source>
        <strain evidence="9 10">P7388</strain>
    </source>
</reference>
<dbReference type="InterPro" id="IPR001375">
    <property type="entry name" value="Peptidase_S9_cat"/>
</dbReference>
<feature type="domain" description="Peptidase S9A N-terminal" evidence="8">
    <location>
        <begin position="37"/>
        <end position="441"/>
    </location>
</feature>
<keyword evidence="5" id="KW-0720">Serine protease</keyword>
<evidence type="ECO:0000256" key="6">
    <source>
        <dbReference type="SAM" id="SignalP"/>
    </source>
</evidence>
<keyword evidence="3" id="KW-0645">Protease</keyword>
<dbReference type="RefSeq" id="WP_210665899.1">
    <property type="nucleotide sequence ID" value="NZ_JAGFBV010000009.1"/>
</dbReference>
<dbReference type="InterPro" id="IPR051167">
    <property type="entry name" value="Prolyl_oligopep/macrocyclase"/>
</dbReference>
<evidence type="ECO:0000256" key="4">
    <source>
        <dbReference type="ARBA" id="ARBA00022801"/>
    </source>
</evidence>
<dbReference type="PANTHER" id="PTHR42881">
    <property type="entry name" value="PROLYL ENDOPEPTIDASE"/>
    <property type="match status" value="1"/>
</dbReference>
<dbReference type="Proteomes" id="UP000675047">
    <property type="component" value="Unassembled WGS sequence"/>
</dbReference>
<dbReference type="Pfam" id="PF00326">
    <property type="entry name" value="Peptidase_S9"/>
    <property type="match status" value="1"/>
</dbReference>
<protein>
    <recommendedName>
        <fullName evidence="2">prolyl oligopeptidase</fullName>
        <ecNumber evidence="2">3.4.21.26</ecNumber>
    </recommendedName>
</protein>
<dbReference type="InterPro" id="IPR023302">
    <property type="entry name" value="Pept_S9A_N"/>
</dbReference>
<dbReference type="EC" id="3.4.21.26" evidence="2"/>
<dbReference type="SUPFAM" id="SSF50993">
    <property type="entry name" value="Peptidase/esterase 'gauge' domain"/>
    <property type="match status" value="1"/>
</dbReference>
<evidence type="ECO:0000256" key="3">
    <source>
        <dbReference type="ARBA" id="ARBA00022670"/>
    </source>
</evidence>
<dbReference type="GO" id="GO:0006508">
    <property type="term" value="P:proteolysis"/>
    <property type="evidence" value="ECO:0007669"/>
    <property type="project" value="UniProtKB-KW"/>
</dbReference>
<name>A0A941AXC0_9FLAO</name>
<accession>A0A941AXC0</accession>